<keyword evidence="2" id="KW-1185">Reference proteome</keyword>
<keyword evidence="1" id="KW-0378">Hydrolase</keyword>
<reference evidence="1" key="1">
    <citation type="submission" date="2019-04" db="EMBL/GenBank/DDBJ databases">
        <title>Microbes associate with the intestines of laboratory mice.</title>
        <authorList>
            <person name="Navarre W."/>
            <person name="Wong E."/>
            <person name="Huang K."/>
            <person name="Tropini C."/>
            <person name="Ng K."/>
            <person name="Yu B."/>
        </authorList>
    </citation>
    <scope>NUCLEOTIDE SEQUENCE</scope>
    <source>
        <strain evidence="1">NM09_H32</strain>
    </source>
</reference>
<gene>
    <name evidence="1" type="ORF">E5336_04595</name>
</gene>
<dbReference type="EMBL" id="SRYG01000007">
    <property type="protein sequence ID" value="TGY66344.1"/>
    <property type="molecule type" value="Genomic_DNA"/>
</dbReference>
<protein>
    <submittedName>
        <fullName evidence="1">HAD family hydrolase</fullName>
    </submittedName>
</protein>
<organism evidence="1 2">
    <name type="scientific">Dubosiella muris</name>
    <dbReference type="NCBI Taxonomy" id="3038133"/>
    <lineage>
        <taxon>Bacteria</taxon>
        <taxon>Bacillati</taxon>
        <taxon>Bacillota</taxon>
        <taxon>Erysipelotrichia</taxon>
        <taxon>Erysipelotrichales</taxon>
        <taxon>Erysipelotrichaceae</taxon>
        <taxon>Dubosiella</taxon>
    </lineage>
</organism>
<comment type="caution">
    <text evidence="1">The sequence shown here is derived from an EMBL/GenBank/DDBJ whole genome shotgun (WGS) entry which is preliminary data.</text>
</comment>
<accession>A0AC61R7U6</accession>
<evidence type="ECO:0000313" key="2">
    <source>
        <dbReference type="Proteomes" id="UP000308836"/>
    </source>
</evidence>
<dbReference type="Proteomes" id="UP000308836">
    <property type="component" value="Unassembled WGS sequence"/>
</dbReference>
<name>A0AC61R7U6_9FIRM</name>
<sequence>MEKIIYLDADGTLFHHEGYVPASAFRAIEQAQANGHKIVLCTGRQLVEIYGDLKKIDYDAIIAGAGGTVLVKDKLLFDGHFSQAQIHRLAAYLNEHAIPAVYESRLGVFGDAMTKRAMKARCEQVCAGLDEKQARTHGMTLFYNSVEELDPKEIFAKPISKISFLETKKPYREIEADLRDEFDLIRATFAPLGPESGEIGCRGISKATGMDLVNRYFGVLASDTAAIGDGENDFCMFERAGVAIAMGNARPAVKEKADWVTADLEEDGILKAFAWLDLL</sequence>
<proteinExistence type="predicted"/>
<evidence type="ECO:0000313" key="1">
    <source>
        <dbReference type="EMBL" id="TGY66344.1"/>
    </source>
</evidence>